<evidence type="ECO:0000313" key="7">
    <source>
        <dbReference type="Proteomes" id="UP000028042"/>
    </source>
</evidence>
<evidence type="ECO:0000313" key="5">
    <source>
        <dbReference type="EMBL" id="AJA53263.1"/>
    </source>
</evidence>
<dbReference type="SUPFAM" id="SSF46785">
    <property type="entry name" value="Winged helix' DNA-binding domain"/>
    <property type="match status" value="1"/>
</dbReference>
<dbReference type="PANTHER" id="PTHR42756">
    <property type="entry name" value="TRANSCRIPTIONAL REGULATOR, MARR"/>
    <property type="match status" value="1"/>
</dbReference>
<dbReference type="Pfam" id="PF01047">
    <property type="entry name" value="MarR"/>
    <property type="match status" value="1"/>
</dbReference>
<dbReference type="KEGG" id="cpat:CLPA_c32090"/>
<dbReference type="PROSITE" id="PS50995">
    <property type="entry name" value="HTH_MARR_2"/>
    <property type="match status" value="1"/>
</dbReference>
<dbReference type="GeneID" id="93075315"/>
<reference evidence="5 8" key="1">
    <citation type="journal article" date="2015" name="Genome Announc.">
        <title>Complete Genome Sequence of the Nitrogen-Fixing and Solvent-Producing Clostridium pasteurianum DSM 525.</title>
        <authorList>
            <person name="Poehlein A."/>
            <person name="Grosse-Honebrink A."/>
            <person name="Zhang Y."/>
            <person name="Minton N.P."/>
            <person name="Daniel R."/>
        </authorList>
    </citation>
    <scope>NUCLEOTIDE SEQUENCE [LARGE SCALE GENOMIC DNA]</scope>
    <source>
        <strain evidence="5">DSM 525</strain>
        <strain evidence="8">DSM 525 / ATCC 6013</strain>
    </source>
</reference>
<dbReference type="GO" id="GO:0003677">
    <property type="term" value="F:DNA binding"/>
    <property type="evidence" value="ECO:0007669"/>
    <property type="project" value="UniProtKB-KW"/>
</dbReference>
<evidence type="ECO:0000313" key="6">
    <source>
        <dbReference type="EMBL" id="KRU14711.1"/>
    </source>
</evidence>
<dbReference type="EMBL" id="CP009268">
    <property type="protein sequence ID" value="AJA53263.1"/>
    <property type="molecule type" value="Genomic_DNA"/>
</dbReference>
<dbReference type="InterPro" id="IPR000835">
    <property type="entry name" value="HTH_MarR-typ"/>
</dbReference>
<dbReference type="eggNOG" id="COG1846">
    <property type="taxonomic scope" value="Bacteria"/>
</dbReference>
<keyword evidence="3" id="KW-0804">Transcription</keyword>
<dbReference type="GO" id="GO:0003700">
    <property type="term" value="F:DNA-binding transcription factor activity"/>
    <property type="evidence" value="ECO:0007669"/>
    <property type="project" value="InterPro"/>
</dbReference>
<feature type="domain" description="HTH marR-type" evidence="4">
    <location>
        <begin position="1"/>
        <end position="132"/>
    </location>
</feature>
<organism evidence="5 8">
    <name type="scientific">Clostridium pasteurianum DSM 525 = ATCC 6013</name>
    <dbReference type="NCBI Taxonomy" id="1262449"/>
    <lineage>
        <taxon>Bacteria</taxon>
        <taxon>Bacillati</taxon>
        <taxon>Bacillota</taxon>
        <taxon>Clostridia</taxon>
        <taxon>Eubacteriales</taxon>
        <taxon>Clostridiaceae</taxon>
        <taxon>Clostridium</taxon>
    </lineage>
</organism>
<gene>
    <name evidence="5" type="ORF">CLPA_c32090</name>
    <name evidence="6" type="ORF">CP6013_03970</name>
</gene>
<keyword evidence="1" id="KW-0805">Transcription regulation</keyword>
<evidence type="ECO:0000256" key="1">
    <source>
        <dbReference type="ARBA" id="ARBA00023015"/>
    </source>
</evidence>
<evidence type="ECO:0000256" key="2">
    <source>
        <dbReference type="ARBA" id="ARBA00023125"/>
    </source>
</evidence>
<dbReference type="AlphaFoldDB" id="A0A0H3JB82"/>
<dbReference type="KEGG" id="cpae:CPAST_c32090"/>
<evidence type="ECO:0000313" key="8">
    <source>
        <dbReference type="Proteomes" id="UP000030905"/>
    </source>
</evidence>
<proteinExistence type="predicted"/>
<name>A0A0H3JB82_CLOPA</name>
<accession>A0A0H3JB82</accession>
<keyword evidence="8" id="KW-1185">Reference proteome</keyword>
<protein>
    <submittedName>
        <fullName evidence="5">Transcriptional regulator, MarR family</fullName>
    </submittedName>
</protein>
<keyword evidence="2" id="KW-0238">DNA-binding</keyword>
<evidence type="ECO:0000256" key="3">
    <source>
        <dbReference type="ARBA" id="ARBA00023163"/>
    </source>
</evidence>
<dbReference type="EMBL" id="JPGY02000001">
    <property type="protein sequence ID" value="KRU14711.1"/>
    <property type="molecule type" value="Genomic_DNA"/>
</dbReference>
<dbReference type="Proteomes" id="UP000028042">
    <property type="component" value="Unassembled WGS sequence"/>
</dbReference>
<dbReference type="Proteomes" id="UP000030905">
    <property type="component" value="Chromosome"/>
</dbReference>
<reference evidence="6" key="2">
    <citation type="submission" date="2015-10" db="EMBL/GenBank/DDBJ databases">
        <title>Improved Draft Genome Sequence of Clostridium pasteurianum Strain ATCC 6013 (DSM 525) Using a Hybrid Next-Generation Sequencing Approach.</title>
        <authorList>
            <person name="Pyne M.E."/>
            <person name="Utturkar S.M."/>
            <person name="Brown S.D."/>
            <person name="Moo-Young M."/>
            <person name="Chung D.A."/>
            <person name="Chou P.C."/>
        </authorList>
    </citation>
    <scope>NUCLEOTIDE SEQUENCE</scope>
    <source>
        <strain evidence="6">ATCC 6013</strain>
    </source>
</reference>
<sequence length="143" mass="17049">MDENVLLHKLIEILEYKNFYQFETSNIQPQDMYILERVYFSEKLKVKDISKKYNIPASTATGIIDRLEAKNYVKRIRNNVDRRTVELIITEDGKLVVDSHINEDKMFAHNLFNTLEKDKKEVFKQLLIELIKNVKKDQLFKPN</sequence>
<evidence type="ECO:0000259" key="4">
    <source>
        <dbReference type="PROSITE" id="PS50995"/>
    </source>
</evidence>
<dbReference type="PANTHER" id="PTHR42756:SF1">
    <property type="entry name" value="TRANSCRIPTIONAL REPRESSOR OF EMRAB OPERON"/>
    <property type="match status" value="1"/>
</dbReference>
<reference evidence="6 7" key="3">
    <citation type="journal article" name="Genome Announc.">
        <title>Improved Draft Genome Sequence of Clostridium pasteurianum Strain ATCC 6013 (DSM 525) Using a Hybrid Next-Generation Sequencing Approach.</title>
        <authorList>
            <person name="Pyne M.E."/>
            <person name="Utturkar S."/>
            <person name="Brown S.D."/>
            <person name="Moo-Young M."/>
            <person name="Chung D.A."/>
            <person name="Chou C.P."/>
        </authorList>
    </citation>
    <scope>NUCLEOTIDE SEQUENCE [LARGE SCALE GENOMIC DNA]</scope>
    <source>
        <strain evidence="6 7">ATCC 6013</strain>
    </source>
</reference>
<dbReference type="PRINTS" id="PR00598">
    <property type="entry name" value="HTHMARR"/>
</dbReference>
<dbReference type="SMART" id="SM00347">
    <property type="entry name" value="HTH_MARR"/>
    <property type="match status" value="1"/>
</dbReference>
<dbReference type="PATRIC" id="fig|1262449.3.peg.3098"/>
<dbReference type="InterPro" id="IPR036390">
    <property type="entry name" value="WH_DNA-bd_sf"/>
</dbReference>
<dbReference type="InterPro" id="IPR036388">
    <property type="entry name" value="WH-like_DNA-bd_sf"/>
</dbReference>
<dbReference type="RefSeq" id="WP_003446694.1">
    <property type="nucleotide sequence ID" value="NZ_ANZB01000012.1"/>
</dbReference>
<dbReference type="Gene3D" id="1.10.10.10">
    <property type="entry name" value="Winged helix-like DNA-binding domain superfamily/Winged helix DNA-binding domain"/>
    <property type="match status" value="1"/>
</dbReference>